<feature type="chain" id="PRO_5023137156" evidence="1">
    <location>
        <begin position="22"/>
        <end position="333"/>
    </location>
</feature>
<accession>A0A5C5WSB8</accession>
<evidence type="ECO:0000313" key="3">
    <source>
        <dbReference type="Proteomes" id="UP000316598"/>
    </source>
</evidence>
<protein>
    <submittedName>
        <fullName evidence="2">Uncharacterized protein</fullName>
    </submittedName>
</protein>
<dbReference type="OrthoDB" id="239433at2"/>
<gene>
    <name evidence="2" type="ORF">Pla22_14470</name>
</gene>
<reference evidence="2 3" key="1">
    <citation type="submission" date="2019-02" db="EMBL/GenBank/DDBJ databases">
        <title>Deep-cultivation of Planctomycetes and their phenomic and genomic characterization uncovers novel biology.</title>
        <authorList>
            <person name="Wiegand S."/>
            <person name="Jogler M."/>
            <person name="Boedeker C."/>
            <person name="Pinto D."/>
            <person name="Vollmers J."/>
            <person name="Rivas-Marin E."/>
            <person name="Kohn T."/>
            <person name="Peeters S.H."/>
            <person name="Heuer A."/>
            <person name="Rast P."/>
            <person name="Oberbeckmann S."/>
            <person name="Bunk B."/>
            <person name="Jeske O."/>
            <person name="Meyerdierks A."/>
            <person name="Storesund J.E."/>
            <person name="Kallscheuer N."/>
            <person name="Luecker S."/>
            <person name="Lage O.M."/>
            <person name="Pohl T."/>
            <person name="Merkel B.J."/>
            <person name="Hornburger P."/>
            <person name="Mueller R.-W."/>
            <person name="Bruemmer F."/>
            <person name="Labrenz M."/>
            <person name="Spormann A.M."/>
            <person name="Op Den Camp H."/>
            <person name="Overmann J."/>
            <person name="Amann R."/>
            <person name="Jetten M.S.M."/>
            <person name="Mascher T."/>
            <person name="Medema M.H."/>
            <person name="Devos D.P."/>
            <person name="Kaster A.-K."/>
            <person name="Ovreas L."/>
            <person name="Rohde M."/>
            <person name="Galperin M.Y."/>
            <person name="Jogler C."/>
        </authorList>
    </citation>
    <scope>NUCLEOTIDE SEQUENCE [LARGE SCALE GENOMIC DNA]</scope>
    <source>
        <strain evidence="2 3">Pla22</strain>
    </source>
</reference>
<evidence type="ECO:0000313" key="2">
    <source>
        <dbReference type="EMBL" id="TWT53814.1"/>
    </source>
</evidence>
<keyword evidence="1" id="KW-0732">Signal</keyword>
<comment type="caution">
    <text evidence="2">The sequence shown here is derived from an EMBL/GenBank/DDBJ whole genome shotgun (WGS) entry which is preliminary data.</text>
</comment>
<dbReference type="RefSeq" id="WP_146513962.1">
    <property type="nucleotide sequence ID" value="NZ_SJPI01000001.1"/>
</dbReference>
<proteinExistence type="predicted"/>
<feature type="signal peptide" evidence="1">
    <location>
        <begin position="1"/>
        <end position="21"/>
    </location>
</feature>
<dbReference type="EMBL" id="SJPI01000001">
    <property type="protein sequence ID" value="TWT53814.1"/>
    <property type="molecule type" value="Genomic_DNA"/>
</dbReference>
<evidence type="ECO:0000256" key="1">
    <source>
        <dbReference type="SAM" id="SignalP"/>
    </source>
</evidence>
<name>A0A5C5WSB8_9BACT</name>
<sequence length="333" mass="37301" precursor="true">MKPWKFTVFALPILVASSAVAQTTRESEDVGGRYEDDAWYDVSEWFDGNDYNPTDEAIGRWDDEKFDYYDKQTSTDNDNDIEAVDVEEFYGEDYDHGYARYYDADKDGNYERMSRYHDTDGDRLNDSYATYRDDDGDGLYEDYDFNAIAGKNAVQSSSVAQTTQKGLSGKAVRVSGKVKETKMVKRYGEVSLLTHVNADDGKSIWVDFGPDASTMQVFKDDAVTVYGPVTKRGNKQVLVATTVELDGQQRSIERNGRRYSGTVKSTKTAQVRGEKHMMAKLETDSGKMLTVDLGNPDSQNQLKEGSKLTVTGVPVKLGDRVVLIADENHTSVK</sequence>
<dbReference type="AlphaFoldDB" id="A0A5C5WSB8"/>
<dbReference type="Proteomes" id="UP000316598">
    <property type="component" value="Unassembled WGS sequence"/>
</dbReference>
<organism evidence="2 3">
    <name type="scientific">Rubripirellula amarantea</name>
    <dbReference type="NCBI Taxonomy" id="2527999"/>
    <lineage>
        <taxon>Bacteria</taxon>
        <taxon>Pseudomonadati</taxon>
        <taxon>Planctomycetota</taxon>
        <taxon>Planctomycetia</taxon>
        <taxon>Pirellulales</taxon>
        <taxon>Pirellulaceae</taxon>
        <taxon>Rubripirellula</taxon>
    </lineage>
</organism>
<keyword evidence="3" id="KW-1185">Reference proteome</keyword>